<protein>
    <submittedName>
        <fullName evidence="2">Transposase</fullName>
    </submittedName>
</protein>
<accession>A0A1I7Z244</accession>
<proteinExistence type="predicted"/>
<dbReference type="Proteomes" id="UP000095287">
    <property type="component" value="Unplaced"/>
</dbReference>
<organism evidence="1 2">
    <name type="scientific">Steinernema glaseri</name>
    <dbReference type="NCBI Taxonomy" id="37863"/>
    <lineage>
        <taxon>Eukaryota</taxon>
        <taxon>Metazoa</taxon>
        <taxon>Ecdysozoa</taxon>
        <taxon>Nematoda</taxon>
        <taxon>Chromadorea</taxon>
        <taxon>Rhabditida</taxon>
        <taxon>Tylenchina</taxon>
        <taxon>Panagrolaimomorpha</taxon>
        <taxon>Strongyloidoidea</taxon>
        <taxon>Steinernematidae</taxon>
        <taxon>Steinernema</taxon>
    </lineage>
</organism>
<dbReference type="WBParaSite" id="L893_g22155.t1">
    <property type="protein sequence ID" value="L893_g22155.t1"/>
    <property type="gene ID" value="L893_g22155"/>
</dbReference>
<dbReference type="AlphaFoldDB" id="A0A1I7Z244"/>
<evidence type="ECO:0000313" key="1">
    <source>
        <dbReference type="Proteomes" id="UP000095287"/>
    </source>
</evidence>
<name>A0A1I7Z244_9BILA</name>
<reference evidence="2" key="1">
    <citation type="submission" date="2016-11" db="UniProtKB">
        <authorList>
            <consortium name="WormBaseParasite"/>
        </authorList>
    </citation>
    <scope>IDENTIFICATION</scope>
</reference>
<evidence type="ECO:0000313" key="2">
    <source>
        <dbReference type="WBParaSite" id="L893_g22155.t1"/>
    </source>
</evidence>
<sequence>MQPYHLSITTLKKPIVEGLATMLRIKTVKGYGSRRVSYLMEALITQYSTRIAGHIRKSVSLIVHIDITGYTIVFEEEFSSGQAYFLSPALIVGYAVKSQALTTGSAFRSLILYIYNSYLM</sequence>
<keyword evidence="1" id="KW-1185">Reference proteome</keyword>